<dbReference type="Proteomes" id="UP001057522">
    <property type="component" value="Unassembled WGS sequence"/>
</dbReference>
<gene>
    <name evidence="3" type="ORF">NCR95_03420</name>
</gene>
<dbReference type="InterPro" id="IPR011990">
    <property type="entry name" value="TPR-like_helical_dom_sf"/>
</dbReference>
<sequence>MIDQEDSKQVIHLDDGLDILQDILTKEEKPKPQTKWDKLQEFFRKHKKTTISLALLLGIFMVALIFIIGQFLTQETKKPQKTTQILPPQLSIQKGGDIIPDAENLDALLKKANFLYSSGNKQEALDLYGKISNYSEGLSSYNLGVAQMEEKSYANAMESFQKAIDLGEDRVISSLNAAVCALYLNQPLKFQYYLNLAETYLPYAGNLPLYSYLYALTHYYQGNYFEAFSPLTHPSSSYYQEQNNLLLSSLYAYFNNNRKALETLNKDSENPNHWFNLALLYARIGEYKQANTLIQQTIDTFGISLQREMALLLVKLQLHDYTQVSRILSKYANNKEAIKHNPYPIKVTLKQDFFNINTAQKRFWDNFSGFKLNSYKILFYFAPYKVFDAQEAFSIIQKGGINIHIENLQEAKEILLRGQTISKVNRNIANAILETLQGDIRRANALLISATKNYPNHSILHYNLGLNYAQMGDFDHSYQHFIRAFHLNPKDLLAGIFALITSQLTHRDSTRLDNEVSQEFANLETTPQEREFFQTLLNFARDGTPKPLESLENKKSNVAIYYALNFVQNIALQDQNLLIESANGLKTLLPNDPLSNLLNLLAINYKDDPKSLALKLQGYYQDSTINKDPIYYGAAVVREMYIEIAYIIGTLHYVEQDLDNRLITEQKDVRGIIQALALSYIYLQEFEKSFTLYNSLIDDFKEQDTQTLFLAAVAAIGAGHTQNAATLLQLSKLEAPTNFETRIANGLLYLQENNYNAAASQFTALVNSGAVSEFFDFKIDVEKLQNKVKTSN</sequence>
<evidence type="ECO:0000256" key="2">
    <source>
        <dbReference type="SAM" id="Phobius"/>
    </source>
</evidence>
<keyword evidence="1" id="KW-0802">TPR repeat</keyword>
<evidence type="ECO:0008006" key="5">
    <source>
        <dbReference type="Google" id="ProtNLM"/>
    </source>
</evidence>
<comment type="caution">
    <text evidence="3">The sequence shown here is derived from an EMBL/GenBank/DDBJ whole genome shotgun (WGS) entry which is preliminary data.</text>
</comment>
<feature type="transmembrane region" description="Helical" evidence="2">
    <location>
        <begin position="53"/>
        <end position="72"/>
    </location>
</feature>
<keyword evidence="2" id="KW-0472">Membrane</keyword>
<dbReference type="SMART" id="SM00028">
    <property type="entry name" value="TPR"/>
    <property type="match status" value="4"/>
</dbReference>
<name>A0ABT0TTW8_9HELI</name>
<keyword evidence="4" id="KW-1185">Reference proteome</keyword>
<organism evidence="3 4">
    <name type="scientific">Helicobacter colisuis</name>
    <dbReference type="NCBI Taxonomy" id="2949739"/>
    <lineage>
        <taxon>Bacteria</taxon>
        <taxon>Pseudomonadati</taxon>
        <taxon>Campylobacterota</taxon>
        <taxon>Epsilonproteobacteria</taxon>
        <taxon>Campylobacterales</taxon>
        <taxon>Helicobacteraceae</taxon>
        <taxon>Helicobacter</taxon>
    </lineage>
</organism>
<keyword evidence="2" id="KW-1133">Transmembrane helix</keyword>
<keyword evidence="2" id="KW-0812">Transmembrane</keyword>
<feature type="repeat" description="TPR" evidence="1">
    <location>
        <begin position="458"/>
        <end position="491"/>
    </location>
</feature>
<proteinExistence type="predicted"/>
<dbReference type="Pfam" id="PF13181">
    <property type="entry name" value="TPR_8"/>
    <property type="match status" value="2"/>
</dbReference>
<protein>
    <recommendedName>
        <fullName evidence="5">Tetratricopeptide repeat protein</fullName>
    </recommendedName>
</protein>
<evidence type="ECO:0000313" key="3">
    <source>
        <dbReference type="EMBL" id="MCL9819224.1"/>
    </source>
</evidence>
<evidence type="ECO:0000313" key="4">
    <source>
        <dbReference type="Proteomes" id="UP001057522"/>
    </source>
</evidence>
<dbReference type="RefSeq" id="WP_250603846.1">
    <property type="nucleotide sequence ID" value="NZ_JAMOKX010000002.1"/>
</dbReference>
<feature type="repeat" description="TPR" evidence="1">
    <location>
        <begin position="137"/>
        <end position="170"/>
    </location>
</feature>
<reference evidence="3" key="1">
    <citation type="submission" date="2022-06" db="EMBL/GenBank/DDBJ databases">
        <title>Helicobacter colisuis sp. nov.</title>
        <authorList>
            <person name="Papic B."/>
            <person name="Gruntar I."/>
        </authorList>
    </citation>
    <scope>NUCLEOTIDE SEQUENCE</scope>
    <source>
        <strain evidence="3">11154-15</strain>
    </source>
</reference>
<evidence type="ECO:0000256" key="1">
    <source>
        <dbReference type="PROSITE-ProRule" id="PRU00339"/>
    </source>
</evidence>
<dbReference type="Gene3D" id="1.25.40.10">
    <property type="entry name" value="Tetratricopeptide repeat domain"/>
    <property type="match status" value="2"/>
</dbReference>
<accession>A0ABT0TTW8</accession>
<dbReference type="SUPFAM" id="SSF48452">
    <property type="entry name" value="TPR-like"/>
    <property type="match status" value="3"/>
</dbReference>
<dbReference type="InterPro" id="IPR019734">
    <property type="entry name" value="TPR_rpt"/>
</dbReference>
<dbReference type="PROSITE" id="PS50005">
    <property type="entry name" value="TPR"/>
    <property type="match status" value="2"/>
</dbReference>
<dbReference type="EMBL" id="JAMOKX010000002">
    <property type="protein sequence ID" value="MCL9819224.1"/>
    <property type="molecule type" value="Genomic_DNA"/>
</dbReference>